<dbReference type="InterPro" id="IPR015867">
    <property type="entry name" value="N-reg_PII/ATP_PRibTrfase_C"/>
</dbReference>
<comment type="similarity">
    <text evidence="1">Belongs to the P(II) protein family.</text>
</comment>
<dbReference type="RefSeq" id="WP_135551389.1">
    <property type="nucleotide sequence ID" value="NZ_SPQQ01000012.1"/>
</dbReference>
<dbReference type="InterPro" id="IPR002187">
    <property type="entry name" value="N-reg_PII"/>
</dbReference>
<evidence type="ECO:0000313" key="4">
    <source>
        <dbReference type="Proteomes" id="UP000298460"/>
    </source>
</evidence>
<evidence type="ECO:0000256" key="1">
    <source>
        <dbReference type="RuleBase" id="RU003936"/>
    </source>
</evidence>
<keyword evidence="4" id="KW-1185">Reference proteome</keyword>
<keyword evidence="2" id="KW-0812">Transmembrane</keyword>
<dbReference type="PROSITE" id="PS51343">
    <property type="entry name" value="PII_GLNB_DOM"/>
    <property type="match status" value="1"/>
</dbReference>
<evidence type="ECO:0000256" key="2">
    <source>
        <dbReference type="SAM" id="Phobius"/>
    </source>
</evidence>
<comment type="caution">
    <text evidence="3">The sequence shown here is derived from an EMBL/GenBank/DDBJ whole genome shotgun (WGS) entry which is preliminary data.</text>
</comment>
<dbReference type="PRINTS" id="PR00340">
    <property type="entry name" value="PIIGLNB"/>
</dbReference>
<dbReference type="PROSITE" id="PS00638">
    <property type="entry name" value="PII_GLNB_CTER"/>
    <property type="match status" value="1"/>
</dbReference>
<dbReference type="EMBL" id="SPQQ01000012">
    <property type="protein sequence ID" value="TGE35599.1"/>
    <property type="molecule type" value="Genomic_DNA"/>
</dbReference>
<dbReference type="OrthoDB" id="9802729at2"/>
<organism evidence="3 4">
    <name type="scientific">Desulfosporosinus fructosivorans</name>
    <dbReference type="NCBI Taxonomy" id="2018669"/>
    <lineage>
        <taxon>Bacteria</taxon>
        <taxon>Bacillati</taxon>
        <taxon>Bacillota</taxon>
        <taxon>Clostridia</taxon>
        <taxon>Eubacteriales</taxon>
        <taxon>Desulfitobacteriaceae</taxon>
        <taxon>Desulfosporosinus</taxon>
    </lineage>
</organism>
<dbReference type="InterPro" id="IPR017918">
    <property type="entry name" value="N-reg_PII_CS"/>
</dbReference>
<name>A0A4Z0QZB3_9FIRM</name>
<sequence>MKKIEAIIRPGKLDEIKDTLAVAGILGITVTHVLGFGRQKGHTQIYRGQEVVTHLLPKIKLEIITTDEKAQEVIEIIVRVARTGQVGDGKIFVQNVEEVVRIRTNEQGEHAI</sequence>
<dbReference type="SMART" id="SM00938">
    <property type="entry name" value="P-II"/>
    <property type="match status" value="1"/>
</dbReference>
<keyword evidence="2" id="KW-1133">Transmembrane helix</keyword>
<keyword evidence="2" id="KW-0472">Membrane</keyword>
<dbReference type="PANTHER" id="PTHR30115">
    <property type="entry name" value="NITROGEN REGULATORY PROTEIN P-II"/>
    <property type="match status" value="1"/>
</dbReference>
<dbReference type="AlphaFoldDB" id="A0A4Z0QZB3"/>
<dbReference type="Pfam" id="PF00543">
    <property type="entry name" value="P-II"/>
    <property type="match status" value="1"/>
</dbReference>
<dbReference type="GO" id="GO:0030234">
    <property type="term" value="F:enzyme regulator activity"/>
    <property type="evidence" value="ECO:0007669"/>
    <property type="project" value="InterPro"/>
</dbReference>
<dbReference type="PANTHER" id="PTHR30115:SF11">
    <property type="entry name" value="NITROGEN REGULATORY PROTEIN P-II HOMOLOG"/>
    <property type="match status" value="1"/>
</dbReference>
<proteinExistence type="inferred from homology"/>
<dbReference type="GO" id="GO:0005524">
    <property type="term" value="F:ATP binding"/>
    <property type="evidence" value="ECO:0007669"/>
    <property type="project" value="TreeGrafter"/>
</dbReference>
<gene>
    <name evidence="3" type="ORF">E4K67_23975</name>
</gene>
<dbReference type="GO" id="GO:0006808">
    <property type="term" value="P:regulation of nitrogen utilization"/>
    <property type="evidence" value="ECO:0007669"/>
    <property type="project" value="InterPro"/>
</dbReference>
<feature type="transmembrane region" description="Helical" evidence="2">
    <location>
        <begin position="20"/>
        <end position="37"/>
    </location>
</feature>
<dbReference type="Proteomes" id="UP000298460">
    <property type="component" value="Unassembled WGS sequence"/>
</dbReference>
<dbReference type="InterPro" id="IPR011322">
    <property type="entry name" value="N-reg_PII-like_a/b"/>
</dbReference>
<evidence type="ECO:0000313" key="3">
    <source>
        <dbReference type="EMBL" id="TGE35599.1"/>
    </source>
</evidence>
<protein>
    <submittedName>
        <fullName evidence="3">P-II family nitrogen regulator</fullName>
    </submittedName>
</protein>
<dbReference type="SUPFAM" id="SSF54913">
    <property type="entry name" value="GlnB-like"/>
    <property type="match status" value="1"/>
</dbReference>
<accession>A0A4Z0QZB3</accession>
<dbReference type="GO" id="GO:0005829">
    <property type="term" value="C:cytosol"/>
    <property type="evidence" value="ECO:0007669"/>
    <property type="project" value="TreeGrafter"/>
</dbReference>
<dbReference type="Gene3D" id="3.30.70.120">
    <property type="match status" value="1"/>
</dbReference>
<reference evidence="3 4" key="1">
    <citation type="submission" date="2019-03" db="EMBL/GenBank/DDBJ databases">
        <title>Draft Genome Sequence of Desulfosporosinus fructosivorans Strain 63.6F, Isolated from Marine Sediment in the Baltic Sea.</title>
        <authorList>
            <person name="Hausmann B."/>
            <person name="Vandieken V."/>
            <person name="Pjevac P."/>
            <person name="Schreck K."/>
            <person name="Herbold C.W."/>
            <person name="Loy A."/>
        </authorList>
    </citation>
    <scope>NUCLEOTIDE SEQUENCE [LARGE SCALE GENOMIC DNA]</scope>
    <source>
        <strain evidence="3 4">63.6F</strain>
    </source>
</reference>